<evidence type="ECO:0000256" key="2">
    <source>
        <dbReference type="ARBA" id="ARBA00022517"/>
    </source>
</evidence>
<feature type="domain" description="YqgF/RNase H-like" evidence="6">
    <location>
        <begin position="2"/>
        <end position="100"/>
    </location>
</feature>
<name>A0A937DKI5_9BACT</name>
<dbReference type="Gene3D" id="3.30.420.140">
    <property type="entry name" value="YqgF/RNase H-like domain"/>
    <property type="match status" value="1"/>
</dbReference>
<evidence type="ECO:0000313" key="7">
    <source>
        <dbReference type="EMBL" id="MBL0766069.1"/>
    </source>
</evidence>
<dbReference type="EC" id="3.1.-.-" evidence="5"/>
<protein>
    <recommendedName>
        <fullName evidence="5">Putative pre-16S rRNA nuclease</fullName>
        <ecNumber evidence="5">3.1.-.-</ecNumber>
    </recommendedName>
</protein>
<dbReference type="SUPFAM" id="SSF53098">
    <property type="entry name" value="Ribonuclease H-like"/>
    <property type="match status" value="1"/>
</dbReference>
<dbReference type="Pfam" id="PF03652">
    <property type="entry name" value="RuvX"/>
    <property type="match status" value="1"/>
</dbReference>
<dbReference type="Proteomes" id="UP000642920">
    <property type="component" value="Unassembled WGS sequence"/>
</dbReference>
<dbReference type="CDD" id="cd16964">
    <property type="entry name" value="YqgF"/>
    <property type="match status" value="1"/>
</dbReference>
<proteinExistence type="inferred from homology"/>
<keyword evidence="4 5" id="KW-0378">Hydrolase</keyword>
<gene>
    <name evidence="7" type="primary">ruvX</name>
    <name evidence="7" type="ORF">JKP34_12455</name>
</gene>
<dbReference type="GO" id="GO:0016788">
    <property type="term" value="F:hydrolase activity, acting on ester bonds"/>
    <property type="evidence" value="ECO:0007669"/>
    <property type="project" value="UniProtKB-UniRule"/>
</dbReference>
<keyword evidence="2 5" id="KW-0690">Ribosome biogenesis</keyword>
<dbReference type="InterPro" id="IPR005227">
    <property type="entry name" value="YqgF"/>
</dbReference>
<keyword evidence="1 5" id="KW-0963">Cytoplasm</keyword>
<dbReference type="AlphaFoldDB" id="A0A937DKI5"/>
<dbReference type="GO" id="GO:0004518">
    <property type="term" value="F:nuclease activity"/>
    <property type="evidence" value="ECO:0007669"/>
    <property type="project" value="UniProtKB-KW"/>
</dbReference>
<dbReference type="InterPro" id="IPR037027">
    <property type="entry name" value="YqgF/RNaseH-like_dom_sf"/>
</dbReference>
<dbReference type="SMART" id="SM00732">
    <property type="entry name" value="YqgFc"/>
    <property type="match status" value="1"/>
</dbReference>
<dbReference type="RefSeq" id="WP_201921892.1">
    <property type="nucleotide sequence ID" value="NZ_JAERQG010000003.1"/>
</dbReference>
<dbReference type="NCBIfam" id="TIGR00250">
    <property type="entry name" value="RNAse_H_YqgF"/>
    <property type="match status" value="1"/>
</dbReference>
<keyword evidence="3 5" id="KW-0540">Nuclease</keyword>
<evidence type="ECO:0000256" key="1">
    <source>
        <dbReference type="ARBA" id="ARBA00022490"/>
    </source>
</evidence>
<evidence type="ECO:0000256" key="3">
    <source>
        <dbReference type="ARBA" id="ARBA00022722"/>
    </source>
</evidence>
<reference evidence="7" key="1">
    <citation type="submission" date="2021-01" db="EMBL/GenBank/DDBJ databases">
        <title>Marivirga sp. nov., isolated from intertidal surface sediments.</title>
        <authorList>
            <person name="Zhang M."/>
        </authorList>
    </citation>
    <scope>NUCLEOTIDE SEQUENCE</scope>
    <source>
        <strain evidence="7">SM1354</strain>
    </source>
</reference>
<evidence type="ECO:0000259" key="6">
    <source>
        <dbReference type="SMART" id="SM00732"/>
    </source>
</evidence>
<sequence>MARIIAIDYGTKRVGLAATDPLKIISSPLDTIHSKDIIQFLTDYFNKEDVEAVVCGYPTNEEGEATDATRHVKVFINLFRKKFPNMPLHLQDESFSSQMAVQSMIAAGSRKKQRMKKSGNIDKVSAAIILQQYLEEN</sequence>
<keyword evidence="8" id="KW-1185">Reference proteome</keyword>
<evidence type="ECO:0000256" key="4">
    <source>
        <dbReference type="ARBA" id="ARBA00022801"/>
    </source>
</evidence>
<accession>A0A937DKI5</accession>
<dbReference type="PANTHER" id="PTHR33317:SF4">
    <property type="entry name" value="POLYNUCLEOTIDYL TRANSFERASE, RIBONUCLEASE H-LIKE SUPERFAMILY PROTEIN"/>
    <property type="match status" value="1"/>
</dbReference>
<dbReference type="GO" id="GO:0000967">
    <property type="term" value="P:rRNA 5'-end processing"/>
    <property type="evidence" value="ECO:0007669"/>
    <property type="project" value="UniProtKB-UniRule"/>
</dbReference>
<dbReference type="InterPro" id="IPR012337">
    <property type="entry name" value="RNaseH-like_sf"/>
</dbReference>
<dbReference type="EMBL" id="JAERQG010000003">
    <property type="protein sequence ID" value="MBL0766069.1"/>
    <property type="molecule type" value="Genomic_DNA"/>
</dbReference>
<dbReference type="PANTHER" id="PTHR33317">
    <property type="entry name" value="POLYNUCLEOTIDYL TRANSFERASE, RIBONUCLEASE H-LIKE SUPERFAMILY PROTEIN"/>
    <property type="match status" value="1"/>
</dbReference>
<comment type="similarity">
    <text evidence="5">Belongs to the YqgF HJR family.</text>
</comment>
<dbReference type="InterPro" id="IPR006641">
    <property type="entry name" value="YqgF/RNaseH-like_dom"/>
</dbReference>
<comment type="subcellular location">
    <subcellularLocation>
        <location evidence="5">Cytoplasm</location>
    </subcellularLocation>
</comment>
<evidence type="ECO:0000256" key="5">
    <source>
        <dbReference type="HAMAP-Rule" id="MF_00651"/>
    </source>
</evidence>
<dbReference type="HAMAP" id="MF_00651">
    <property type="entry name" value="Nuclease_YqgF"/>
    <property type="match status" value="1"/>
</dbReference>
<evidence type="ECO:0000313" key="8">
    <source>
        <dbReference type="Proteomes" id="UP000642920"/>
    </source>
</evidence>
<comment type="function">
    <text evidence="5">Could be a nuclease involved in processing of the 5'-end of pre-16S rRNA.</text>
</comment>
<comment type="caution">
    <text evidence="7">The sequence shown here is derived from an EMBL/GenBank/DDBJ whole genome shotgun (WGS) entry which is preliminary data.</text>
</comment>
<organism evidence="7 8">
    <name type="scientific">Marivirga atlantica</name>
    <dbReference type="NCBI Taxonomy" id="1548457"/>
    <lineage>
        <taxon>Bacteria</taxon>
        <taxon>Pseudomonadati</taxon>
        <taxon>Bacteroidota</taxon>
        <taxon>Cytophagia</taxon>
        <taxon>Cytophagales</taxon>
        <taxon>Marivirgaceae</taxon>
        <taxon>Marivirga</taxon>
    </lineage>
</organism>
<dbReference type="GO" id="GO:0005829">
    <property type="term" value="C:cytosol"/>
    <property type="evidence" value="ECO:0007669"/>
    <property type="project" value="TreeGrafter"/>
</dbReference>